<dbReference type="PANTHER" id="PTHR45977">
    <property type="entry name" value="TARGET OF ERK KINASE MPK-1"/>
    <property type="match status" value="1"/>
</dbReference>
<comment type="catalytic activity">
    <reaction evidence="1">
        <text>S-ubiquitinyl-[E2 ubiquitin-conjugating enzyme]-L-cysteine + [acceptor protein]-L-lysine = [E2 ubiquitin-conjugating enzyme]-L-cysteine + N(6)-ubiquitinyl-[acceptor protein]-L-lysine.</text>
        <dbReference type="EC" id="2.3.2.27"/>
    </reaction>
</comment>
<evidence type="ECO:0000256" key="11">
    <source>
        <dbReference type="ARBA" id="ARBA00023136"/>
    </source>
</evidence>
<accession>A0ABM0VY14</accession>
<organism evidence="14 15">
    <name type="scientific">Camelina sativa</name>
    <name type="common">False flax</name>
    <name type="synonym">Myagrum sativum</name>
    <dbReference type="NCBI Taxonomy" id="90675"/>
    <lineage>
        <taxon>Eukaryota</taxon>
        <taxon>Viridiplantae</taxon>
        <taxon>Streptophyta</taxon>
        <taxon>Embryophyta</taxon>
        <taxon>Tracheophyta</taxon>
        <taxon>Spermatophyta</taxon>
        <taxon>Magnoliopsida</taxon>
        <taxon>eudicotyledons</taxon>
        <taxon>Gunneridae</taxon>
        <taxon>Pentapetalae</taxon>
        <taxon>rosids</taxon>
        <taxon>malvids</taxon>
        <taxon>Brassicales</taxon>
        <taxon>Brassicaceae</taxon>
        <taxon>Camelineae</taxon>
        <taxon>Camelina</taxon>
    </lineage>
</organism>
<dbReference type="PANTHER" id="PTHR45977:SF4">
    <property type="entry name" value="RING-TYPE DOMAIN-CONTAINING PROTEIN"/>
    <property type="match status" value="1"/>
</dbReference>
<keyword evidence="7 12" id="KW-0863">Zinc-finger</keyword>
<keyword evidence="11" id="KW-0472">Membrane</keyword>
<dbReference type="InterPro" id="IPR013083">
    <property type="entry name" value="Znf_RING/FYVE/PHD"/>
</dbReference>
<dbReference type="Proteomes" id="UP000694864">
    <property type="component" value="Chromosome 14"/>
</dbReference>
<dbReference type="GeneID" id="104743452"/>
<dbReference type="Gene3D" id="3.30.40.10">
    <property type="entry name" value="Zinc/RING finger domain, C3HC4 (zinc finger)"/>
    <property type="match status" value="1"/>
</dbReference>
<evidence type="ECO:0000256" key="1">
    <source>
        <dbReference type="ARBA" id="ARBA00000900"/>
    </source>
</evidence>
<name>A0ABM0VY14_CAMSA</name>
<keyword evidence="6" id="KW-0479">Metal-binding</keyword>
<evidence type="ECO:0000256" key="10">
    <source>
        <dbReference type="ARBA" id="ARBA00022989"/>
    </source>
</evidence>
<evidence type="ECO:0000313" key="15">
    <source>
        <dbReference type="RefSeq" id="XP_010462836.1"/>
    </source>
</evidence>
<evidence type="ECO:0000256" key="2">
    <source>
        <dbReference type="ARBA" id="ARBA00004141"/>
    </source>
</evidence>
<dbReference type="InterPro" id="IPR001841">
    <property type="entry name" value="Znf_RING"/>
</dbReference>
<evidence type="ECO:0000256" key="6">
    <source>
        <dbReference type="ARBA" id="ARBA00022723"/>
    </source>
</evidence>
<evidence type="ECO:0000256" key="4">
    <source>
        <dbReference type="ARBA" id="ARBA00022679"/>
    </source>
</evidence>
<comment type="subcellular location">
    <subcellularLocation>
        <location evidence="2">Membrane</location>
        <topology evidence="2">Multi-pass membrane protein</topology>
    </subcellularLocation>
</comment>
<protein>
    <recommendedName>
        <fullName evidence="3">RING-type E3 ubiquitin transferase</fullName>
        <ecNumber evidence="3">2.3.2.27</ecNumber>
    </recommendedName>
</protein>
<sequence length="210" mass="24076">MEVQLTFRSEIDLKPKSEDAGTLKICVSLSGTSLDRENLYLSYDDFESVESTFPNDLKELNEWLFLAGLTHQDVDIANRKLTERIYHNLISIVDFPVSATLVYMYCKVIHPPRNDEAVQAETNNIRLVKPASKLSVGRLARKICKKNKKKTSNSDDNMCSIFLEGFEKGEIVVTLPCGHEFDDSCIVKWFRIYHVCPLCRFELPCKEMTN</sequence>
<evidence type="ECO:0000256" key="3">
    <source>
        <dbReference type="ARBA" id="ARBA00012483"/>
    </source>
</evidence>
<feature type="domain" description="RING-type" evidence="13">
    <location>
        <begin position="159"/>
        <end position="200"/>
    </location>
</feature>
<dbReference type="Pfam" id="PF13639">
    <property type="entry name" value="zf-RING_2"/>
    <property type="match status" value="1"/>
</dbReference>
<dbReference type="RefSeq" id="XP_010462836.1">
    <property type="nucleotide sequence ID" value="XM_010464534.1"/>
</dbReference>
<keyword evidence="9" id="KW-0862">Zinc</keyword>
<dbReference type="EC" id="2.3.2.27" evidence="3"/>
<evidence type="ECO:0000256" key="8">
    <source>
        <dbReference type="ARBA" id="ARBA00022786"/>
    </source>
</evidence>
<keyword evidence="5" id="KW-0812">Transmembrane</keyword>
<keyword evidence="10" id="KW-1133">Transmembrane helix</keyword>
<keyword evidence="14" id="KW-1185">Reference proteome</keyword>
<dbReference type="SUPFAM" id="SSF57850">
    <property type="entry name" value="RING/U-box"/>
    <property type="match status" value="1"/>
</dbReference>
<evidence type="ECO:0000256" key="9">
    <source>
        <dbReference type="ARBA" id="ARBA00022833"/>
    </source>
</evidence>
<keyword evidence="4" id="KW-0808">Transferase</keyword>
<keyword evidence="8" id="KW-0833">Ubl conjugation pathway</keyword>
<evidence type="ECO:0000256" key="5">
    <source>
        <dbReference type="ARBA" id="ARBA00022692"/>
    </source>
</evidence>
<evidence type="ECO:0000256" key="7">
    <source>
        <dbReference type="ARBA" id="ARBA00022771"/>
    </source>
</evidence>
<evidence type="ECO:0000259" key="13">
    <source>
        <dbReference type="PROSITE" id="PS50089"/>
    </source>
</evidence>
<dbReference type="PROSITE" id="PS50089">
    <property type="entry name" value="ZF_RING_2"/>
    <property type="match status" value="1"/>
</dbReference>
<proteinExistence type="predicted"/>
<reference evidence="14" key="1">
    <citation type="journal article" date="2014" name="Nat. Commun.">
        <title>The emerging biofuel crop Camelina sativa retains a highly undifferentiated hexaploid genome structure.</title>
        <authorList>
            <person name="Kagale S."/>
            <person name="Koh C."/>
            <person name="Nixon J."/>
            <person name="Bollina V."/>
            <person name="Clarke W.E."/>
            <person name="Tuteja R."/>
            <person name="Spillane C."/>
            <person name="Robinson S.J."/>
            <person name="Links M.G."/>
            <person name="Clarke C."/>
            <person name="Higgins E.E."/>
            <person name="Huebert T."/>
            <person name="Sharpe A.G."/>
            <person name="Parkin I.A."/>
        </authorList>
    </citation>
    <scope>NUCLEOTIDE SEQUENCE [LARGE SCALE GENOMIC DNA]</scope>
    <source>
        <strain evidence="14">cv. DH55</strain>
    </source>
</reference>
<dbReference type="SMART" id="SM00184">
    <property type="entry name" value="RING"/>
    <property type="match status" value="1"/>
</dbReference>
<evidence type="ECO:0000256" key="12">
    <source>
        <dbReference type="PROSITE-ProRule" id="PRU00175"/>
    </source>
</evidence>
<evidence type="ECO:0000313" key="14">
    <source>
        <dbReference type="Proteomes" id="UP000694864"/>
    </source>
</evidence>
<reference evidence="15" key="2">
    <citation type="submission" date="2025-08" db="UniProtKB">
        <authorList>
            <consortium name="RefSeq"/>
        </authorList>
    </citation>
    <scope>IDENTIFICATION</scope>
    <source>
        <tissue evidence="15">Leaf</tissue>
    </source>
</reference>
<gene>
    <name evidence="15" type="primary">LOC104743452</name>
</gene>